<dbReference type="SUPFAM" id="SSF53067">
    <property type="entry name" value="Actin-like ATPase domain"/>
    <property type="match status" value="2"/>
</dbReference>
<dbReference type="Gene3D" id="1.10.720.160">
    <property type="match status" value="1"/>
</dbReference>
<dbReference type="GO" id="GO:0016301">
    <property type="term" value="F:kinase activity"/>
    <property type="evidence" value="ECO:0007669"/>
    <property type="project" value="UniProtKB-KW"/>
</dbReference>
<keyword evidence="1" id="KW-0418">Kinase</keyword>
<keyword evidence="2" id="KW-1185">Reference proteome</keyword>
<dbReference type="CDD" id="cd24079">
    <property type="entry name" value="ASKHA_NBD_PG1100-like"/>
    <property type="match status" value="1"/>
</dbReference>
<keyword evidence="1" id="KW-0808">Transferase</keyword>
<dbReference type="Gene3D" id="3.30.420.40">
    <property type="match status" value="2"/>
</dbReference>
<evidence type="ECO:0000313" key="1">
    <source>
        <dbReference type="EMBL" id="MFD1631894.1"/>
    </source>
</evidence>
<organism evidence="1 2">
    <name type="scientific">Pseudopedobacter beijingensis</name>
    <dbReference type="NCBI Taxonomy" id="1207056"/>
    <lineage>
        <taxon>Bacteria</taxon>
        <taxon>Pseudomonadati</taxon>
        <taxon>Bacteroidota</taxon>
        <taxon>Sphingobacteriia</taxon>
        <taxon>Sphingobacteriales</taxon>
        <taxon>Sphingobacteriaceae</taxon>
        <taxon>Pseudopedobacter</taxon>
    </lineage>
</organism>
<protein>
    <submittedName>
        <fullName evidence="1">N-acetylglucosamine kinase</fullName>
    </submittedName>
</protein>
<comment type="caution">
    <text evidence="1">The sequence shown here is derived from an EMBL/GenBank/DDBJ whole genome shotgun (WGS) entry which is preliminary data.</text>
</comment>
<proteinExistence type="predicted"/>
<dbReference type="EMBL" id="JBHUDG010000051">
    <property type="protein sequence ID" value="MFD1631894.1"/>
    <property type="molecule type" value="Genomic_DNA"/>
</dbReference>
<name>A0ABW4IIP8_9SPHI</name>
<dbReference type="RefSeq" id="WP_379664216.1">
    <property type="nucleotide sequence ID" value="NZ_JBHUDG010000051.1"/>
</dbReference>
<gene>
    <name evidence="1" type="ORF">ACFSAH_18630</name>
</gene>
<dbReference type="Proteomes" id="UP001597118">
    <property type="component" value="Unassembled WGS sequence"/>
</dbReference>
<dbReference type="InterPro" id="IPR043129">
    <property type="entry name" value="ATPase_NBD"/>
</dbReference>
<accession>A0ABW4IIP8</accession>
<dbReference type="PANTHER" id="PTHR43190:SF3">
    <property type="entry name" value="N-ACETYL-D-GLUCOSAMINE KINASE"/>
    <property type="match status" value="1"/>
</dbReference>
<dbReference type="InterPro" id="IPR052519">
    <property type="entry name" value="Euk-type_GlcNAc_Kinase"/>
</dbReference>
<reference evidence="2" key="1">
    <citation type="journal article" date="2019" name="Int. J. Syst. Evol. Microbiol.">
        <title>The Global Catalogue of Microorganisms (GCM) 10K type strain sequencing project: providing services to taxonomists for standard genome sequencing and annotation.</title>
        <authorList>
            <consortium name="The Broad Institute Genomics Platform"/>
            <consortium name="The Broad Institute Genome Sequencing Center for Infectious Disease"/>
            <person name="Wu L."/>
            <person name="Ma J."/>
        </authorList>
    </citation>
    <scope>NUCLEOTIDE SEQUENCE [LARGE SCALE GENOMIC DNA]</scope>
    <source>
        <strain evidence="2">CCUG 53762</strain>
    </source>
</reference>
<dbReference type="PANTHER" id="PTHR43190">
    <property type="entry name" value="N-ACETYL-D-GLUCOSAMINE KINASE"/>
    <property type="match status" value="1"/>
</dbReference>
<sequence>MILIADSGSTKTSWSLVNREKEVFNFNTEGYNPYYVGVDYITNSIAGNLPQEVNASEVSEIYFYGAGCSADKSPIVAEALKNVFKEARIIQVESDLLAAARSVLGKNKGFVAILGTGTNSCIYDGEKITHQVDSLGFILGDEGSGAYLGKSILIAYNRGYLPEDLRQKFINIYQLTPDEIINKIYTQPLPNRFSATFSQFVGENIDHPFVQEVVRKSFRDFFTNIISYYPDFSQYSLNCIGSVAHNYLPYLKEVAQEFNMPVGNIVRNPLSGLVEYHDYQYS</sequence>
<evidence type="ECO:0000313" key="2">
    <source>
        <dbReference type="Proteomes" id="UP001597118"/>
    </source>
</evidence>